<feature type="region of interest" description="Disordered" evidence="1">
    <location>
        <begin position="1"/>
        <end position="66"/>
    </location>
</feature>
<feature type="compositionally biased region" description="Basic and acidic residues" evidence="1">
    <location>
        <begin position="211"/>
        <end position="224"/>
    </location>
</feature>
<dbReference type="EMBL" id="CP017827">
    <property type="protein sequence ID" value="APA15008.1"/>
    <property type="molecule type" value="Genomic_DNA"/>
</dbReference>
<dbReference type="OMA" id="SIFFHQP"/>
<organism evidence="2 3">
    <name type="scientific">Sclerotinia sclerotiorum (strain ATCC 18683 / 1980 / Ss-1)</name>
    <name type="common">White mold</name>
    <name type="synonym">Whetzelinia sclerotiorum</name>
    <dbReference type="NCBI Taxonomy" id="665079"/>
    <lineage>
        <taxon>Eukaryota</taxon>
        <taxon>Fungi</taxon>
        <taxon>Dikarya</taxon>
        <taxon>Ascomycota</taxon>
        <taxon>Pezizomycotina</taxon>
        <taxon>Leotiomycetes</taxon>
        <taxon>Helotiales</taxon>
        <taxon>Sclerotiniaceae</taxon>
        <taxon>Sclerotinia</taxon>
    </lineage>
</organism>
<name>A0A1D9QJA2_SCLS1</name>
<feature type="region of interest" description="Disordered" evidence="1">
    <location>
        <begin position="201"/>
        <end position="234"/>
    </location>
</feature>
<dbReference type="VEuPathDB" id="FungiDB:sscle_14g097780"/>
<accession>A0A1D9QJA2</accession>
<protein>
    <submittedName>
        <fullName evidence="2">Uncharacterized protein</fullName>
    </submittedName>
</protein>
<dbReference type="OrthoDB" id="3550763at2759"/>
<dbReference type="Proteomes" id="UP000177798">
    <property type="component" value="Chromosome 14"/>
</dbReference>
<dbReference type="AlphaFoldDB" id="A0A1D9QJA2"/>
<dbReference type="KEGG" id="ssl:SS1G_13649"/>
<feature type="compositionally biased region" description="Basic residues" evidence="1">
    <location>
        <begin position="225"/>
        <end position="234"/>
    </location>
</feature>
<dbReference type="RefSeq" id="XP_001585410.1">
    <property type="nucleotide sequence ID" value="XM_001585360.1"/>
</dbReference>
<gene>
    <name evidence="2" type="ORF">sscle_14g097780</name>
</gene>
<proteinExistence type="predicted"/>
<reference evidence="3" key="1">
    <citation type="journal article" date="2017" name="Genome Biol. Evol.">
        <title>The complete genome sequence of the phytopathogenic fungus Sclerotinia sclerotiorum reveals insights into the genome architecture of broad host range pathogens.</title>
        <authorList>
            <person name="Derbyshire M."/>
            <person name="Denton-Giles M."/>
            <person name="Hegedus D."/>
            <person name="Seifbarghy S."/>
            <person name="Rollins J."/>
            <person name="van Kan J."/>
            <person name="Seidl M.F."/>
            <person name="Faino L."/>
            <person name="Mbengue M."/>
            <person name="Navaud O."/>
            <person name="Raffaele S."/>
            <person name="Hammond-Kosack K."/>
            <person name="Heard S."/>
            <person name="Oliver R."/>
        </authorList>
    </citation>
    <scope>NUCLEOTIDE SEQUENCE [LARGE SCALE GENOMIC DNA]</scope>
    <source>
        <strain evidence="3">ATCC 18683 / 1980 / Ss-1</strain>
    </source>
</reference>
<evidence type="ECO:0000313" key="3">
    <source>
        <dbReference type="Proteomes" id="UP000177798"/>
    </source>
</evidence>
<sequence length="234" mass="25467">MAPINPLVNQPNKSSPKPPPAPILAPTTNTPSKPMGRKSSSIFFHQPPTNSNTNLSSNKPNPQNDRSLFVSVEGTMFLDIRGLPTTSNKRRKNIHTTVLEDVPAFSLPEPANRSLVHAYYAVDTKTSRKDRNYSVENMEALDLAGAKNAETLKVVGNKKRGFGDTEMQGRGAEERDYMLVGALDAVPTKCMEGLKLDDKIGGGGGDGDGDVDMHTRDVESTRLGKEKRRFSACV</sequence>
<evidence type="ECO:0000256" key="1">
    <source>
        <dbReference type="SAM" id="MobiDB-lite"/>
    </source>
</evidence>
<feature type="compositionally biased region" description="Low complexity" evidence="1">
    <location>
        <begin position="47"/>
        <end position="62"/>
    </location>
</feature>
<evidence type="ECO:0000313" key="2">
    <source>
        <dbReference type="EMBL" id="APA15008.1"/>
    </source>
</evidence>